<accession>A0A1S3TRS1</accession>
<organism evidence="3 4">
    <name type="scientific">Vigna radiata var. radiata</name>
    <name type="common">Mung bean</name>
    <name type="synonym">Phaseolus aureus</name>
    <dbReference type="NCBI Taxonomy" id="3916"/>
    <lineage>
        <taxon>Eukaryota</taxon>
        <taxon>Viridiplantae</taxon>
        <taxon>Streptophyta</taxon>
        <taxon>Embryophyta</taxon>
        <taxon>Tracheophyta</taxon>
        <taxon>Spermatophyta</taxon>
        <taxon>Magnoliopsida</taxon>
        <taxon>eudicotyledons</taxon>
        <taxon>Gunneridae</taxon>
        <taxon>Pentapetalae</taxon>
        <taxon>rosids</taxon>
        <taxon>fabids</taxon>
        <taxon>Fabales</taxon>
        <taxon>Fabaceae</taxon>
        <taxon>Papilionoideae</taxon>
        <taxon>50 kb inversion clade</taxon>
        <taxon>NPAAA clade</taxon>
        <taxon>indigoferoid/millettioid clade</taxon>
        <taxon>Phaseoleae</taxon>
        <taxon>Vigna</taxon>
    </lineage>
</organism>
<feature type="domain" description="DUF4378" evidence="2">
    <location>
        <begin position="544"/>
        <end position="703"/>
    </location>
</feature>
<proteinExistence type="predicted"/>
<sequence length="707" mass="81922">MGKDLISSDQTAIQIQDNNPGCMWGMLKILDYHRWRVKKVFPHKRRRHATYKRKTILYNQLDDQQDGVTEWEPLLVRQESEKLHAAGKSSPRYNQKETRTGKEFKKEYSKGSDTMDYSRKNQASKEYGLHLEKNGKTTEAYLNHKPTEINKHNGDISYKFEKHSDVFEFLRVEKDLLLKFLRDMDFSGKKFHQPSQTKARLTKCGSFPLASTSQMRNISSRSLKHKQNEIYPKGEKLFDVTQESNMSMSSFVKDISYEKPRTLVSDLGVDSAMKQKAIISSRSSHESNHRGWNQLVLHQFKAIKQKIKHALVEFRKSGKQTSAEAIQHRASPEYSIINNEEEISQSLQDGVVQVYKRSKSSNETKASDYDSNRHDARLMRRTSSLNESLDRYTQLFEKSFSKEAKWQSSKSKSLKLTHEDRIHKSAHVPNFSRNKILEKIDEVTCDQKEDMDEAAVGDESFTQEIEEMSNMTAYLSKEVMPTLETACEDNITSHKEGTELYTQVSTLEELEADLSDKGSVWPDSSSNRNASGITAEDTDYPSNFKYLKNVLEFSGFLGNEHSQMRYTIDQPLKPSLFKDLEASLLHEIEASEEETTNHYDHQLIFNLVNEVLLEIYGRSPTYFPRPFSFNPRLQPMPKGNYLLNEVWTSVNSYLTLRPELDQTLDDVVGRDLAKGRGWMILQEEEEYVALELEEMIMDDLFDEFIFS</sequence>
<name>A0A1S3TRS1_VIGRR</name>
<dbReference type="PANTHER" id="PTHR47071">
    <property type="entry name" value="PROTEIN TRM32"/>
    <property type="match status" value="1"/>
</dbReference>
<evidence type="ECO:0000259" key="2">
    <source>
        <dbReference type="Pfam" id="PF14309"/>
    </source>
</evidence>
<dbReference type="AlphaFoldDB" id="A0A1S3TRS1"/>
<gene>
    <name evidence="4" type="primary">LOC106758078</name>
</gene>
<dbReference type="PANTHER" id="PTHR47071:SF2">
    <property type="entry name" value="PROTEIN TRM32"/>
    <property type="match status" value="1"/>
</dbReference>
<dbReference type="InterPro" id="IPR044257">
    <property type="entry name" value="TRM32-like"/>
</dbReference>
<evidence type="ECO:0000313" key="3">
    <source>
        <dbReference type="Proteomes" id="UP000087766"/>
    </source>
</evidence>
<dbReference type="Proteomes" id="UP000087766">
    <property type="component" value="Chromosome 4"/>
</dbReference>
<evidence type="ECO:0000313" key="4">
    <source>
        <dbReference type="RefSeq" id="XP_014496473.1"/>
    </source>
</evidence>
<feature type="region of interest" description="Disordered" evidence="1">
    <location>
        <begin position="515"/>
        <end position="535"/>
    </location>
</feature>
<protein>
    <submittedName>
        <fullName evidence="4">Protein TRM32 isoform X2</fullName>
    </submittedName>
</protein>
<reference evidence="4" key="2">
    <citation type="submission" date="2025-08" db="UniProtKB">
        <authorList>
            <consortium name="RefSeq"/>
        </authorList>
    </citation>
    <scope>IDENTIFICATION</scope>
    <source>
        <tissue evidence="4">Leaf</tissue>
    </source>
</reference>
<dbReference type="InterPro" id="IPR025486">
    <property type="entry name" value="DUF4378"/>
</dbReference>
<feature type="compositionally biased region" description="Polar residues" evidence="1">
    <location>
        <begin position="522"/>
        <end position="532"/>
    </location>
</feature>
<dbReference type="Pfam" id="PF14309">
    <property type="entry name" value="DUF4378"/>
    <property type="match status" value="1"/>
</dbReference>
<feature type="region of interest" description="Disordered" evidence="1">
    <location>
        <begin position="82"/>
        <end position="119"/>
    </location>
</feature>
<feature type="compositionally biased region" description="Basic and acidic residues" evidence="1">
    <location>
        <begin position="94"/>
        <end position="110"/>
    </location>
</feature>
<dbReference type="RefSeq" id="XP_014496473.1">
    <property type="nucleotide sequence ID" value="XM_014640987.2"/>
</dbReference>
<keyword evidence="3" id="KW-1185">Reference proteome</keyword>
<dbReference type="OrthoDB" id="758104at2759"/>
<evidence type="ECO:0000256" key="1">
    <source>
        <dbReference type="SAM" id="MobiDB-lite"/>
    </source>
</evidence>
<reference evidence="3" key="1">
    <citation type="journal article" date="2014" name="Nat. Commun.">
        <title>Genome sequence of mungbean and insights into evolution within Vigna species.</title>
        <authorList>
            <person name="Kang Y.J."/>
            <person name="Kim S.K."/>
            <person name="Kim M.Y."/>
            <person name="Lestari P."/>
            <person name="Kim K.H."/>
            <person name="Ha B.K."/>
            <person name="Jun T.H."/>
            <person name="Hwang W.J."/>
            <person name="Lee T."/>
            <person name="Lee J."/>
            <person name="Shim S."/>
            <person name="Yoon M.Y."/>
            <person name="Jang Y.E."/>
            <person name="Han K.S."/>
            <person name="Taeprayoon P."/>
            <person name="Yoon N."/>
            <person name="Somta P."/>
            <person name="Tanya P."/>
            <person name="Kim K.S."/>
            <person name="Gwag J.G."/>
            <person name="Moon J.K."/>
            <person name="Lee Y.H."/>
            <person name="Park B.S."/>
            <person name="Bombarely A."/>
            <person name="Doyle J.J."/>
            <person name="Jackson S.A."/>
            <person name="Schafleitner R."/>
            <person name="Srinives P."/>
            <person name="Varshney R.K."/>
            <person name="Lee S.H."/>
        </authorList>
    </citation>
    <scope>NUCLEOTIDE SEQUENCE [LARGE SCALE GENOMIC DNA]</scope>
    <source>
        <strain evidence="3">cv. VC1973A</strain>
    </source>
</reference>
<dbReference type="GeneID" id="106758078"/>